<dbReference type="AlphaFoldDB" id="A0A4Y3KJH2"/>
<reference evidence="7 8" key="1">
    <citation type="submission" date="2019-06" db="EMBL/GenBank/DDBJ databases">
        <title>Whole genome shotgun sequence of Cellulomonas gelida NBRC 3748.</title>
        <authorList>
            <person name="Hosoyama A."/>
            <person name="Uohara A."/>
            <person name="Ohji S."/>
            <person name="Ichikawa N."/>
        </authorList>
    </citation>
    <scope>NUCLEOTIDE SEQUENCE [LARGE SCALE GENOMIC DNA]</scope>
    <source>
        <strain evidence="7 8">NBRC 3748</strain>
    </source>
</reference>
<dbReference type="Proteomes" id="UP000320461">
    <property type="component" value="Unassembled WGS sequence"/>
</dbReference>
<gene>
    <name evidence="7" type="ORF">CGE01nite_10270</name>
</gene>
<evidence type="ECO:0000313" key="8">
    <source>
        <dbReference type="Proteomes" id="UP000320461"/>
    </source>
</evidence>
<keyword evidence="8" id="KW-1185">Reference proteome</keyword>
<dbReference type="InterPro" id="IPR006094">
    <property type="entry name" value="Oxid_FAD_bind_N"/>
</dbReference>
<evidence type="ECO:0000256" key="5">
    <source>
        <dbReference type="ARBA" id="ARBA00023002"/>
    </source>
</evidence>
<proteinExistence type="inferred from homology"/>
<dbReference type="InterPro" id="IPR016166">
    <property type="entry name" value="FAD-bd_PCMH"/>
</dbReference>
<keyword evidence="4" id="KW-0274">FAD</keyword>
<dbReference type="PANTHER" id="PTHR42973">
    <property type="entry name" value="BINDING OXIDOREDUCTASE, PUTATIVE (AFU_ORTHOLOGUE AFUA_1G17690)-RELATED"/>
    <property type="match status" value="1"/>
</dbReference>
<dbReference type="InterPro" id="IPR016167">
    <property type="entry name" value="FAD-bd_PCMH_sub1"/>
</dbReference>
<evidence type="ECO:0000313" key="7">
    <source>
        <dbReference type="EMBL" id="GEA83776.1"/>
    </source>
</evidence>
<dbReference type="PROSITE" id="PS51387">
    <property type="entry name" value="FAD_PCMH"/>
    <property type="match status" value="1"/>
</dbReference>
<dbReference type="InterPro" id="IPR006093">
    <property type="entry name" value="Oxy_OxRdtase_FAD_BS"/>
</dbReference>
<dbReference type="PANTHER" id="PTHR42973:SF39">
    <property type="entry name" value="FAD-BINDING PCMH-TYPE DOMAIN-CONTAINING PROTEIN"/>
    <property type="match status" value="1"/>
</dbReference>
<dbReference type="GO" id="GO:0071949">
    <property type="term" value="F:FAD binding"/>
    <property type="evidence" value="ECO:0007669"/>
    <property type="project" value="InterPro"/>
</dbReference>
<dbReference type="PROSITE" id="PS00862">
    <property type="entry name" value="OX2_COVAL_FAD"/>
    <property type="match status" value="1"/>
</dbReference>
<dbReference type="Gene3D" id="3.30.465.10">
    <property type="match status" value="1"/>
</dbReference>
<keyword evidence="3" id="KW-0285">Flavoprotein</keyword>
<dbReference type="EMBL" id="BJLQ01000007">
    <property type="protein sequence ID" value="GEA83776.1"/>
    <property type="molecule type" value="Genomic_DNA"/>
</dbReference>
<dbReference type="GO" id="GO:0016491">
    <property type="term" value="F:oxidoreductase activity"/>
    <property type="evidence" value="ECO:0007669"/>
    <property type="project" value="UniProtKB-KW"/>
</dbReference>
<evidence type="ECO:0000256" key="1">
    <source>
        <dbReference type="ARBA" id="ARBA00001974"/>
    </source>
</evidence>
<comment type="cofactor">
    <cofactor evidence="1">
        <name>FAD</name>
        <dbReference type="ChEBI" id="CHEBI:57692"/>
    </cofactor>
</comment>
<comment type="similarity">
    <text evidence="2">Belongs to the oxygen-dependent FAD-linked oxidoreductase family.</text>
</comment>
<dbReference type="InterPro" id="IPR050416">
    <property type="entry name" value="FAD-linked_Oxidoreductase"/>
</dbReference>
<evidence type="ECO:0000256" key="2">
    <source>
        <dbReference type="ARBA" id="ARBA00005466"/>
    </source>
</evidence>
<name>A0A4Y3KJH2_9CELL</name>
<dbReference type="Pfam" id="PF01565">
    <property type="entry name" value="FAD_binding_4"/>
    <property type="match status" value="1"/>
</dbReference>
<sequence length="464" mass="48305">MTLTTPIDAGSRPAADAAVRALTTAVTRVHLPGTEAYARLTATQNLATPVQPVAVVEALDATEVATTLRLAAEADVPVAVQGTGHGVTDAMTGALLVHTASLDELTVDPVLRRARIGAGVRWGAVLDAAVPHGLAPVCGSSLHVGVAGFLTGGGVGPLARSHGLSSDYVHAFEVVTGDGVVRRASRTEHPDLFWGLRGGKGALGIVTAVELDLAPVAEVYGGALWFAAEDATPVVRTWSVWADLLPTQATTSLAVLRLPDLDLVPPPLRGRTVVCVRFVWTGAPDEGEELVRAMRAVGEPLIDSVAVLPYAAIGSVHADPDDPMPTSESSFLLEDFGPEAVERFLDLVGPHVPSPQLMVEVRQLGGAVRSGDDCAFAHRDAPFSVFTAGFAMPETADLVAGDARRIAQGLAPWAREGSMPNFTTGGGSSWVERAYPAPVAARLRELSVAYDPAGVLLAARRLRG</sequence>
<dbReference type="InterPro" id="IPR036318">
    <property type="entry name" value="FAD-bd_PCMH-like_sf"/>
</dbReference>
<keyword evidence="5" id="KW-0560">Oxidoreductase</keyword>
<evidence type="ECO:0000256" key="3">
    <source>
        <dbReference type="ARBA" id="ARBA00022630"/>
    </source>
</evidence>
<dbReference type="OrthoDB" id="9775082at2"/>
<protein>
    <submittedName>
        <fullName evidence="7">FAD-linked oxidase</fullName>
    </submittedName>
</protein>
<comment type="caution">
    <text evidence="7">The sequence shown here is derived from an EMBL/GenBank/DDBJ whole genome shotgun (WGS) entry which is preliminary data.</text>
</comment>
<accession>A0A4Y3KJH2</accession>
<feature type="domain" description="FAD-binding PCMH-type" evidence="6">
    <location>
        <begin position="48"/>
        <end position="216"/>
    </location>
</feature>
<dbReference type="Gene3D" id="3.30.43.10">
    <property type="entry name" value="Uridine Diphospho-n-acetylenolpyruvylglucosamine Reductase, domain 2"/>
    <property type="match status" value="1"/>
</dbReference>
<dbReference type="SUPFAM" id="SSF56176">
    <property type="entry name" value="FAD-binding/transporter-associated domain-like"/>
    <property type="match status" value="1"/>
</dbReference>
<evidence type="ECO:0000259" key="6">
    <source>
        <dbReference type="PROSITE" id="PS51387"/>
    </source>
</evidence>
<dbReference type="InterPro" id="IPR016169">
    <property type="entry name" value="FAD-bd_PCMH_sub2"/>
</dbReference>
<dbReference type="Gene3D" id="3.40.462.20">
    <property type="match status" value="1"/>
</dbReference>
<dbReference type="RefSeq" id="WP_141369380.1">
    <property type="nucleotide sequence ID" value="NZ_BJLQ01000007.1"/>
</dbReference>
<evidence type="ECO:0000256" key="4">
    <source>
        <dbReference type="ARBA" id="ARBA00022827"/>
    </source>
</evidence>
<organism evidence="7 8">
    <name type="scientific">Cellulomonas gelida</name>
    <dbReference type="NCBI Taxonomy" id="1712"/>
    <lineage>
        <taxon>Bacteria</taxon>
        <taxon>Bacillati</taxon>
        <taxon>Actinomycetota</taxon>
        <taxon>Actinomycetes</taxon>
        <taxon>Micrococcales</taxon>
        <taxon>Cellulomonadaceae</taxon>
        <taxon>Cellulomonas</taxon>
    </lineage>
</organism>